<dbReference type="InterPro" id="IPR025877">
    <property type="entry name" value="MobA-like_NTP_Trfase"/>
</dbReference>
<comment type="similarity">
    <text evidence="8">Belongs to the MobA family.</text>
</comment>
<keyword evidence="3 8" id="KW-0479">Metal-binding</keyword>
<dbReference type="HAMAP" id="MF_00316">
    <property type="entry name" value="MobA"/>
    <property type="match status" value="1"/>
</dbReference>
<dbReference type="GO" id="GO:0061603">
    <property type="term" value="F:molybdenum cofactor guanylyltransferase activity"/>
    <property type="evidence" value="ECO:0007669"/>
    <property type="project" value="UniProtKB-EC"/>
</dbReference>
<keyword evidence="7 8" id="KW-0501">Molybdenum cofactor biosynthesis</keyword>
<gene>
    <name evidence="8 10" type="primary">mobA</name>
    <name evidence="10" type="ORF">RF679_11145</name>
</gene>
<comment type="subcellular location">
    <subcellularLocation>
        <location evidence="8">Cytoplasm</location>
    </subcellularLocation>
</comment>
<dbReference type="InterPro" id="IPR013482">
    <property type="entry name" value="Molybde_CF_guanTrfase"/>
</dbReference>
<dbReference type="CDD" id="cd02503">
    <property type="entry name" value="MobA"/>
    <property type="match status" value="1"/>
</dbReference>
<evidence type="ECO:0000256" key="4">
    <source>
        <dbReference type="ARBA" id="ARBA00022741"/>
    </source>
</evidence>
<feature type="domain" description="MobA-like NTP transferase" evidence="9">
    <location>
        <begin position="9"/>
        <end position="167"/>
    </location>
</feature>
<dbReference type="Proteomes" id="UP001181355">
    <property type="component" value="Chromosome"/>
</dbReference>
<evidence type="ECO:0000256" key="7">
    <source>
        <dbReference type="ARBA" id="ARBA00023150"/>
    </source>
</evidence>
<evidence type="ECO:0000256" key="2">
    <source>
        <dbReference type="ARBA" id="ARBA00022679"/>
    </source>
</evidence>
<comment type="catalytic activity">
    <reaction evidence="8">
        <text>Mo-molybdopterin + GTP + H(+) = Mo-molybdopterin guanine dinucleotide + diphosphate</text>
        <dbReference type="Rhea" id="RHEA:34243"/>
        <dbReference type="ChEBI" id="CHEBI:15378"/>
        <dbReference type="ChEBI" id="CHEBI:33019"/>
        <dbReference type="ChEBI" id="CHEBI:37565"/>
        <dbReference type="ChEBI" id="CHEBI:71302"/>
        <dbReference type="ChEBI" id="CHEBI:71310"/>
        <dbReference type="EC" id="2.7.7.77"/>
    </reaction>
</comment>
<feature type="binding site" evidence="8">
    <location>
        <position position="25"/>
    </location>
    <ligand>
        <name>GTP</name>
        <dbReference type="ChEBI" id="CHEBI:37565"/>
    </ligand>
</feature>
<comment type="caution">
    <text evidence="8">Lacks conserved residue(s) required for the propagation of feature annotation.</text>
</comment>
<dbReference type="EMBL" id="CP133720">
    <property type="protein sequence ID" value="WMW79203.1"/>
    <property type="molecule type" value="Genomic_DNA"/>
</dbReference>
<dbReference type="Gene3D" id="3.90.550.10">
    <property type="entry name" value="Spore Coat Polysaccharide Biosynthesis Protein SpsA, Chain A"/>
    <property type="match status" value="1"/>
</dbReference>
<keyword evidence="10" id="KW-0548">Nucleotidyltransferase</keyword>
<evidence type="ECO:0000256" key="5">
    <source>
        <dbReference type="ARBA" id="ARBA00022842"/>
    </source>
</evidence>
<dbReference type="PANTHER" id="PTHR19136:SF81">
    <property type="entry name" value="MOLYBDENUM COFACTOR GUANYLYLTRANSFERASE"/>
    <property type="match status" value="1"/>
</dbReference>
<keyword evidence="11" id="KW-1185">Reference proteome</keyword>
<name>A0ABY9RD95_9BURK</name>
<proteinExistence type="inferred from homology"/>
<evidence type="ECO:0000256" key="3">
    <source>
        <dbReference type="ARBA" id="ARBA00022723"/>
    </source>
</evidence>
<accession>A0ABY9RD95</accession>
<dbReference type="RefSeq" id="WP_309480702.1">
    <property type="nucleotide sequence ID" value="NZ_CP133720.1"/>
</dbReference>
<feature type="binding site" evidence="8">
    <location>
        <begin position="12"/>
        <end position="14"/>
    </location>
    <ligand>
        <name>GTP</name>
        <dbReference type="ChEBI" id="CHEBI:37565"/>
    </ligand>
</feature>
<keyword evidence="2 8" id="KW-0808">Transferase</keyword>
<evidence type="ECO:0000256" key="8">
    <source>
        <dbReference type="HAMAP-Rule" id="MF_00316"/>
    </source>
</evidence>
<keyword evidence="6 8" id="KW-0342">GTP-binding</keyword>
<reference evidence="10" key="1">
    <citation type="submission" date="2023-09" db="EMBL/GenBank/DDBJ databases">
        <title>Undibacterium sp. 20NA77.5 isolated from freshwater.</title>
        <authorList>
            <person name="Le V."/>
            <person name="Ko S.-R."/>
            <person name="Ahn C.-Y."/>
            <person name="Oh H.-M."/>
        </authorList>
    </citation>
    <scope>NUCLEOTIDE SEQUENCE</scope>
    <source>
        <strain evidence="10">20NA77.5</strain>
    </source>
</reference>
<feature type="binding site" evidence="8">
    <location>
        <position position="101"/>
    </location>
    <ligand>
        <name>Mg(2+)</name>
        <dbReference type="ChEBI" id="CHEBI:18420"/>
    </ligand>
</feature>
<keyword evidence="1 8" id="KW-0963">Cytoplasm</keyword>
<protein>
    <recommendedName>
        <fullName evidence="8">Molybdenum cofactor guanylyltransferase</fullName>
        <shortName evidence="8">MoCo guanylyltransferase</shortName>
        <ecNumber evidence="8">2.7.7.77</ecNumber>
    </recommendedName>
    <alternativeName>
        <fullName evidence="8">GTP:molybdopterin guanylyltransferase</fullName>
    </alternativeName>
    <alternativeName>
        <fullName evidence="8">Mo-MPT guanylyltransferase</fullName>
    </alternativeName>
    <alternativeName>
        <fullName evidence="8">Molybdopterin guanylyltransferase</fullName>
    </alternativeName>
    <alternativeName>
        <fullName evidence="8">Molybdopterin-guanine dinucleotide synthase</fullName>
        <shortName evidence="8">MGD synthase</shortName>
    </alternativeName>
</protein>
<evidence type="ECO:0000256" key="1">
    <source>
        <dbReference type="ARBA" id="ARBA00022490"/>
    </source>
</evidence>
<evidence type="ECO:0000313" key="11">
    <source>
        <dbReference type="Proteomes" id="UP001181355"/>
    </source>
</evidence>
<dbReference type="InterPro" id="IPR029044">
    <property type="entry name" value="Nucleotide-diphossugar_trans"/>
</dbReference>
<organism evidence="10 11">
    <name type="scientific">Undibacterium cyanobacteriorum</name>
    <dbReference type="NCBI Taxonomy" id="3073561"/>
    <lineage>
        <taxon>Bacteria</taxon>
        <taxon>Pseudomonadati</taxon>
        <taxon>Pseudomonadota</taxon>
        <taxon>Betaproteobacteria</taxon>
        <taxon>Burkholderiales</taxon>
        <taxon>Oxalobacteraceae</taxon>
        <taxon>Undibacterium</taxon>
    </lineage>
</organism>
<keyword evidence="4 8" id="KW-0547">Nucleotide-binding</keyword>
<comment type="domain">
    <text evidence="8">The N-terminal domain determines nucleotide recognition and specific binding, while the C-terminal domain determines the specific binding to the target protein.</text>
</comment>
<feature type="binding site" evidence="8">
    <location>
        <position position="101"/>
    </location>
    <ligand>
        <name>GTP</name>
        <dbReference type="ChEBI" id="CHEBI:37565"/>
    </ligand>
</feature>
<dbReference type="EC" id="2.7.7.77" evidence="8"/>
<dbReference type="PANTHER" id="PTHR19136">
    <property type="entry name" value="MOLYBDENUM COFACTOR GUANYLYLTRANSFERASE"/>
    <property type="match status" value="1"/>
</dbReference>
<dbReference type="NCBIfam" id="TIGR02665">
    <property type="entry name" value="molyb_mobA"/>
    <property type="match status" value="1"/>
</dbReference>
<keyword evidence="5 8" id="KW-0460">Magnesium</keyword>
<evidence type="ECO:0000256" key="6">
    <source>
        <dbReference type="ARBA" id="ARBA00023134"/>
    </source>
</evidence>
<evidence type="ECO:0000313" key="10">
    <source>
        <dbReference type="EMBL" id="WMW79203.1"/>
    </source>
</evidence>
<sequence length="233" mass="25439">MIKCDAITGLILAGGRASRMDYLDKGLQLLDEKPLVQHVAERLAPQVSTVIISANRNQEHYQNFAQSVVSDQDPNFAGPLAGMVSAWEHCDTDYLLTVPCDSPFLPLDLATRLAQAISATGGTALAAIAVTRSAEENTQAQIHPVFNLMHRDAAPILRQFVANGGNRVRVFFESIQAQQVHFDHAIAFTNINTQHDLLRYSGIGMSDVTARYDTNLAGQNGDDSYVNDATQRT</sequence>
<comment type="function">
    <text evidence="8">Transfers a GMP moiety from GTP to Mo-molybdopterin (Mo-MPT) cofactor (Moco or molybdenum cofactor) to form Mo-molybdopterin guanine dinucleotide (Mo-MGD) cofactor.</text>
</comment>
<comment type="subunit">
    <text evidence="8">Monomer.</text>
</comment>
<dbReference type="Pfam" id="PF12804">
    <property type="entry name" value="NTP_transf_3"/>
    <property type="match status" value="1"/>
</dbReference>
<comment type="cofactor">
    <cofactor evidence="8">
        <name>Mg(2+)</name>
        <dbReference type="ChEBI" id="CHEBI:18420"/>
    </cofactor>
</comment>
<feature type="binding site" evidence="8">
    <location>
        <position position="71"/>
    </location>
    <ligand>
        <name>GTP</name>
        <dbReference type="ChEBI" id="CHEBI:37565"/>
    </ligand>
</feature>
<evidence type="ECO:0000259" key="9">
    <source>
        <dbReference type="Pfam" id="PF12804"/>
    </source>
</evidence>
<dbReference type="SUPFAM" id="SSF53448">
    <property type="entry name" value="Nucleotide-diphospho-sugar transferases"/>
    <property type="match status" value="1"/>
</dbReference>